<dbReference type="EMBL" id="QPFP01000007">
    <property type="protein sequence ID" value="TEB35476.1"/>
    <property type="molecule type" value="Genomic_DNA"/>
</dbReference>
<dbReference type="PANTHER" id="PTHR19443:SF30">
    <property type="entry name" value="GLUCOKINASE-1-RELATED"/>
    <property type="match status" value="1"/>
</dbReference>
<evidence type="ECO:0000259" key="10">
    <source>
        <dbReference type="Pfam" id="PF03727"/>
    </source>
</evidence>
<dbReference type="GO" id="GO:0006096">
    <property type="term" value="P:glycolytic process"/>
    <property type="evidence" value="ECO:0007669"/>
    <property type="project" value="UniProtKB-UniPathway"/>
</dbReference>
<comment type="caution">
    <text evidence="11">The sequence shown here is derived from an EMBL/GenBank/DDBJ whole genome shotgun (WGS) entry which is preliminary data.</text>
</comment>
<dbReference type="GO" id="GO:0005536">
    <property type="term" value="F:D-glucose binding"/>
    <property type="evidence" value="ECO:0007669"/>
    <property type="project" value="InterPro"/>
</dbReference>
<dbReference type="GO" id="GO:0001678">
    <property type="term" value="P:intracellular glucose homeostasis"/>
    <property type="evidence" value="ECO:0007669"/>
    <property type="project" value="InterPro"/>
</dbReference>
<comment type="similarity">
    <text evidence="2 8">Belongs to the hexokinase family.</text>
</comment>
<name>A0A4Y7TMV2_COPMI</name>
<evidence type="ECO:0000259" key="9">
    <source>
        <dbReference type="Pfam" id="PF00349"/>
    </source>
</evidence>
<dbReference type="GO" id="GO:0005524">
    <property type="term" value="F:ATP binding"/>
    <property type="evidence" value="ECO:0007669"/>
    <property type="project" value="UniProtKB-UniRule"/>
</dbReference>
<evidence type="ECO:0000256" key="5">
    <source>
        <dbReference type="ARBA" id="ARBA00022777"/>
    </source>
</evidence>
<feature type="domain" description="Hexokinase N-terminal" evidence="9">
    <location>
        <begin position="17"/>
        <end position="215"/>
    </location>
</feature>
<dbReference type="SUPFAM" id="SSF53067">
    <property type="entry name" value="Actin-like ATPase domain"/>
    <property type="match status" value="2"/>
</dbReference>
<dbReference type="AlphaFoldDB" id="A0A4Y7TMV2"/>
<keyword evidence="5 8" id="KW-0418">Kinase</keyword>
<comment type="pathway">
    <text evidence="1">Carbohydrate degradation; glycolysis; D-glyceraldehyde 3-phosphate and glycerone phosphate from D-glucose: step 1/4.</text>
</comment>
<dbReference type="InterPro" id="IPR043129">
    <property type="entry name" value="ATPase_NBD"/>
</dbReference>
<dbReference type="GO" id="GO:0008865">
    <property type="term" value="F:fructokinase activity"/>
    <property type="evidence" value="ECO:0007669"/>
    <property type="project" value="TreeGrafter"/>
</dbReference>
<dbReference type="InterPro" id="IPR001312">
    <property type="entry name" value="Hexokinase"/>
</dbReference>
<reference evidence="11 12" key="1">
    <citation type="journal article" date="2019" name="Nat. Ecol. Evol.">
        <title>Megaphylogeny resolves global patterns of mushroom evolution.</title>
        <authorList>
            <person name="Varga T."/>
            <person name="Krizsan K."/>
            <person name="Foldi C."/>
            <person name="Dima B."/>
            <person name="Sanchez-Garcia M."/>
            <person name="Sanchez-Ramirez S."/>
            <person name="Szollosi G.J."/>
            <person name="Szarkandi J.G."/>
            <person name="Papp V."/>
            <person name="Albert L."/>
            <person name="Andreopoulos W."/>
            <person name="Angelini C."/>
            <person name="Antonin V."/>
            <person name="Barry K.W."/>
            <person name="Bougher N.L."/>
            <person name="Buchanan P."/>
            <person name="Buyck B."/>
            <person name="Bense V."/>
            <person name="Catcheside P."/>
            <person name="Chovatia M."/>
            <person name="Cooper J."/>
            <person name="Damon W."/>
            <person name="Desjardin D."/>
            <person name="Finy P."/>
            <person name="Geml J."/>
            <person name="Haridas S."/>
            <person name="Hughes K."/>
            <person name="Justo A."/>
            <person name="Karasinski D."/>
            <person name="Kautmanova I."/>
            <person name="Kiss B."/>
            <person name="Kocsube S."/>
            <person name="Kotiranta H."/>
            <person name="LaButti K.M."/>
            <person name="Lechner B.E."/>
            <person name="Liimatainen K."/>
            <person name="Lipzen A."/>
            <person name="Lukacs Z."/>
            <person name="Mihaltcheva S."/>
            <person name="Morgado L.N."/>
            <person name="Niskanen T."/>
            <person name="Noordeloos M.E."/>
            <person name="Ohm R.A."/>
            <person name="Ortiz-Santana B."/>
            <person name="Ovrebo C."/>
            <person name="Racz N."/>
            <person name="Riley R."/>
            <person name="Savchenko A."/>
            <person name="Shiryaev A."/>
            <person name="Soop K."/>
            <person name="Spirin V."/>
            <person name="Szebenyi C."/>
            <person name="Tomsovsky M."/>
            <person name="Tulloss R.E."/>
            <person name="Uehling J."/>
            <person name="Grigoriev I.V."/>
            <person name="Vagvolgyi C."/>
            <person name="Papp T."/>
            <person name="Martin F.M."/>
            <person name="Miettinen O."/>
            <person name="Hibbett D.S."/>
            <person name="Nagy L.G."/>
        </authorList>
    </citation>
    <scope>NUCLEOTIDE SEQUENCE [LARGE SCALE GENOMIC DNA]</scope>
    <source>
        <strain evidence="11 12">FP101781</strain>
    </source>
</reference>
<dbReference type="Proteomes" id="UP000298030">
    <property type="component" value="Unassembled WGS sequence"/>
</dbReference>
<keyword evidence="3 8" id="KW-0808">Transferase</keyword>
<keyword evidence="12" id="KW-1185">Reference proteome</keyword>
<protein>
    <recommendedName>
        <fullName evidence="8">Phosphotransferase</fullName>
        <ecNumber evidence="8">2.7.1.-</ecNumber>
    </recommendedName>
</protein>
<dbReference type="PROSITE" id="PS51748">
    <property type="entry name" value="HEXOKINASE_2"/>
    <property type="match status" value="1"/>
</dbReference>
<dbReference type="OrthoDB" id="419537at2759"/>
<sequence>MPSLSVHQYNDVKSVFDTLQGQFTIDDDQLVEITKRFLDEFKEGLESYGKDMAMIPSFVAGVPDGTEKGTYLALDLGGTNLRVCEVTLNGDKTFSLSQKKYKVSDTLKQGEASALFDYIAESVDAFLTQHSKADYTSGDKAGDSVYLGFTFSFPVEQHALDKGKLLTWTKGFSAKNAVGDDVVQLLQRAFDRKHMHVKCVALVNDTVGTLLTRAYIAGGALIGAIFGTGTNGAYVEDMEKIGKLHGSAVATRADQMIINCEWGAFNNARTHLPLTPYDNILDRLSINPKYQTFEKFISGMYLGEILRLIILALVDAVPKPILFNGTSAPALNDHYGIDTAFMSQVEEAWIGKDHSPEAYELPPLHDFDESKLTDKTRPKLKVIKDAIVEHLKVKSENVSFRDAAVVRWLCDLVARRAAHLSGAAVAAILIQTSRARLRGDTSSPLKYPNEAVIGVGVDGSLVEHYPGFQDKIRASLRFLVGEDVEKRVDVGLAKDGSGVGAALGALQALKQL</sequence>
<organism evidence="11 12">
    <name type="scientific">Coprinellus micaceus</name>
    <name type="common">Glistening ink-cap mushroom</name>
    <name type="synonym">Coprinus micaceus</name>
    <dbReference type="NCBI Taxonomy" id="71717"/>
    <lineage>
        <taxon>Eukaryota</taxon>
        <taxon>Fungi</taxon>
        <taxon>Dikarya</taxon>
        <taxon>Basidiomycota</taxon>
        <taxon>Agaricomycotina</taxon>
        <taxon>Agaricomycetes</taxon>
        <taxon>Agaricomycetidae</taxon>
        <taxon>Agaricales</taxon>
        <taxon>Agaricineae</taxon>
        <taxon>Psathyrellaceae</taxon>
        <taxon>Coprinellus</taxon>
    </lineage>
</organism>
<evidence type="ECO:0000256" key="2">
    <source>
        <dbReference type="ARBA" id="ARBA00009225"/>
    </source>
</evidence>
<dbReference type="EC" id="2.7.1.-" evidence="8"/>
<evidence type="ECO:0000256" key="3">
    <source>
        <dbReference type="ARBA" id="ARBA00022679"/>
    </source>
</evidence>
<dbReference type="PANTHER" id="PTHR19443">
    <property type="entry name" value="HEXOKINASE"/>
    <property type="match status" value="1"/>
</dbReference>
<keyword evidence="4 8" id="KW-0547">Nucleotide-binding</keyword>
<evidence type="ECO:0000256" key="7">
    <source>
        <dbReference type="ARBA" id="ARBA00023152"/>
    </source>
</evidence>
<dbReference type="InterPro" id="IPR019807">
    <property type="entry name" value="Hexokinase_BS"/>
</dbReference>
<dbReference type="InterPro" id="IPR022672">
    <property type="entry name" value="Hexokinase_N"/>
</dbReference>
<evidence type="ECO:0000256" key="6">
    <source>
        <dbReference type="ARBA" id="ARBA00022840"/>
    </source>
</evidence>
<dbReference type="InterPro" id="IPR022673">
    <property type="entry name" value="Hexokinase_C"/>
</dbReference>
<dbReference type="UniPathway" id="UPA00109">
    <property type="reaction ID" value="UER00180"/>
</dbReference>
<gene>
    <name evidence="11" type="ORF">FA13DRAFT_1753106</name>
</gene>
<dbReference type="Gene3D" id="3.30.420.40">
    <property type="match status" value="1"/>
</dbReference>
<evidence type="ECO:0000256" key="8">
    <source>
        <dbReference type="RuleBase" id="RU362007"/>
    </source>
</evidence>
<dbReference type="Gene3D" id="1.10.287.1250">
    <property type="match status" value="1"/>
</dbReference>
<proteinExistence type="inferred from homology"/>
<evidence type="ECO:0000256" key="1">
    <source>
        <dbReference type="ARBA" id="ARBA00004888"/>
    </source>
</evidence>
<dbReference type="Pfam" id="PF03727">
    <property type="entry name" value="Hexokinase_2"/>
    <property type="match status" value="1"/>
</dbReference>
<dbReference type="PRINTS" id="PR00475">
    <property type="entry name" value="HEXOKINASE"/>
</dbReference>
<keyword evidence="7 8" id="KW-0324">Glycolysis</keyword>
<evidence type="ECO:0000256" key="4">
    <source>
        <dbReference type="ARBA" id="ARBA00022741"/>
    </source>
</evidence>
<dbReference type="GO" id="GO:0004340">
    <property type="term" value="F:glucokinase activity"/>
    <property type="evidence" value="ECO:0007669"/>
    <property type="project" value="TreeGrafter"/>
</dbReference>
<evidence type="ECO:0000313" key="12">
    <source>
        <dbReference type="Proteomes" id="UP000298030"/>
    </source>
</evidence>
<dbReference type="GO" id="GO:0006006">
    <property type="term" value="P:glucose metabolic process"/>
    <property type="evidence" value="ECO:0007669"/>
    <property type="project" value="TreeGrafter"/>
</dbReference>
<keyword evidence="6 8" id="KW-0067">ATP-binding</keyword>
<accession>A0A4Y7TMV2</accession>
<dbReference type="PROSITE" id="PS00378">
    <property type="entry name" value="HEXOKINASE_1"/>
    <property type="match status" value="1"/>
</dbReference>
<dbReference type="GO" id="GO:0005739">
    <property type="term" value="C:mitochondrion"/>
    <property type="evidence" value="ECO:0007669"/>
    <property type="project" value="TreeGrafter"/>
</dbReference>
<dbReference type="GO" id="GO:0005829">
    <property type="term" value="C:cytosol"/>
    <property type="evidence" value="ECO:0007669"/>
    <property type="project" value="TreeGrafter"/>
</dbReference>
<dbReference type="STRING" id="71717.A0A4Y7TMV2"/>
<dbReference type="Gene3D" id="3.40.367.20">
    <property type="match status" value="1"/>
</dbReference>
<dbReference type="Pfam" id="PF00349">
    <property type="entry name" value="Hexokinase_1"/>
    <property type="match status" value="1"/>
</dbReference>
<feature type="domain" description="Hexokinase C-terminal" evidence="10">
    <location>
        <begin position="222"/>
        <end position="506"/>
    </location>
</feature>
<dbReference type="FunFam" id="3.30.420.40:FF:000034">
    <property type="entry name" value="Phosphotransferase"/>
    <property type="match status" value="1"/>
</dbReference>
<evidence type="ECO:0000313" key="11">
    <source>
        <dbReference type="EMBL" id="TEB35476.1"/>
    </source>
</evidence>